<protein>
    <submittedName>
        <fullName evidence="1">ADP-ribosylglycohydrolase family protein</fullName>
    </submittedName>
</protein>
<accession>A0ABP7RQH3</accession>
<organism evidence="1 2">
    <name type="scientific">Streptomyces marokkonensis</name>
    <dbReference type="NCBI Taxonomy" id="324855"/>
    <lineage>
        <taxon>Bacteria</taxon>
        <taxon>Bacillati</taxon>
        <taxon>Actinomycetota</taxon>
        <taxon>Actinomycetes</taxon>
        <taxon>Kitasatosporales</taxon>
        <taxon>Streptomycetaceae</taxon>
        <taxon>Streptomyces</taxon>
    </lineage>
</organism>
<keyword evidence="2" id="KW-1185">Reference proteome</keyword>
<gene>
    <name evidence="1" type="ORF">GCM10022384_54600</name>
</gene>
<dbReference type="SUPFAM" id="SSF101478">
    <property type="entry name" value="ADP-ribosylglycohydrolase"/>
    <property type="match status" value="1"/>
</dbReference>
<dbReference type="PANTHER" id="PTHR16222">
    <property type="entry name" value="ADP-RIBOSYLGLYCOHYDROLASE"/>
    <property type="match status" value="1"/>
</dbReference>
<name>A0ABP7RQH3_9ACTN</name>
<dbReference type="InterPro" id="IPR050792">
    <property type="entry name" value="ADP-ribosylglycohydrolase"/>
</dbReference>
<comment type="caution">
    <text evidence="1">The sequence shown here is derived from an EMBL/GenBank/DDBJ whole genome shotgun (WGS) entry which is preliminary data.</text>
</comment>
<sequence length="397" mass="41271">MRTSGTTDNGTADDGTVGLAERVTGALVGAAVGDALGGPVEGYSPEQILERHGGRVHGVVGPWNGDAWRTARPIAPYHKGDGHVTDDTLMTHALVRVYGTVRDHLDAHAVAEHLVPDLMTTPRWIPELEAEALPLQRIFLAEKWLVARVHYGHVDPREAGTGNIVNCGAAMYMAPVGLVNAAHPAGAYAEALDVAGAHQSSYGREAAGVLAAAVAAACTPGATPDSVVAACLSLAKDGTRAAIEAVCDVASQYSDFESALGPLREAVAPYDTVGPDYRAPSLAARRPSRVHAIEELPVALGMLLVSGGDYRHAVLGAVNYGRDCDSIATMAGAMAGALGSPVPEDWAKTVAEASRLDLWEPAATLTAVAREVFGRDVARRRAHEQAFTAIGGAGCFD</sequence>
<dbReference type="RefSeq" id="WP_345596009.1">
    <property type="nucleotide sequence ID" value="NZ_BAABCQ010000140.1"/>
</dbReference>
<evidence type="ECO:0000313" key="1">
    <source>
        <dbReference type="EMBL" id="GAA4000711.1"/>
    </source>
</evidence>
<dbReference type="PANTHER" id="PTHR16222:SF12">
    <property type="entry name" value="ADP-RIBOSYLGLYCOHYDROLASE-RELATED"/>
    <property type="match status" value="1"/>
</dbReference>
<dbReference type="Proteomes" id="UP001500034">
    <property type="component" value="Unassembled WGS sequence"/>
</dbReference>
<evidence type="ECO:0000313" key="2">
    <source>
        <dbReference type="Proteomes" id="UP001500034"/>
    </source>
</evidence>
<dbReference type="Pfam" id="PF03747">
    <property type="entry name" value="ADP_ribosyl_GH"/>
    <property type="match status" value="1"/>
</dbReference>
<dbReference type="Gene3D" id="1.10.4080.10">
    <property type="entry name" value="ADP-ribosylation/Crystallin J1"/>
    <property type="match status" value="1"/>
</dbReference>
<reference evidence="2" key="1">
    <citation type="journal article" date="2019" name="Int. J. Syst. Evol. Microbiol.">
        <title>The Global Catalogue of Microorganisms (GCM) 10K type strain sequencing project: providing services to taxonomists for standard genome sequencing and annotation.</title>
        <authorList>
            <consortium name="The Broad Institute Genomics Platform"/>
            <consortium name="The Broad Institute Genome Sequencing Center for Infectious Disease"/>
            <person name="Wu L."/>
            <person name="Ma J."/>
        </authorList>
    </citation>
    <scope>NUCLEOTIDE SEQUENCE [LARGE SCALE GENOMIC DNA]</scope>
    <source>
        <strain evidence="2">JCM 17027</strain>
    </source>
</reference>
<dbReference type="EMBL" id="BAABCQ010000140">
    <property type="protein sequence ID" value="GAA4000711.1"/>
    <property type="molecule type" value="Genomic_DNA"/>
</dbReference>
<dbReference type="InterPro" id="IPR005502">
    <property type="entry name" value="Ribosyl_crysJ1"/>
</dbReference>
<dbReference type="InterPro" id="IPR036705">
    <property type="entry name" value="Ribosyl_crysJ1_sf"/>
</dbReference>
<proteinExistence type="predicted"/>